<protein>
    <submittedName>
        <fullName evidence="2">Putative metal-dependent phosphoesterases (PHP family)</fullName>
    </submittedName>
</protein>
<accession>S0FF62</accession>
<dbReference type="InterPro" id="IPR052018">
    <property type="entry name" value="PHP_domain"/>
</dbReference>
<dbReference type="eggNOG" id="COG0613">
    <property type="taxonomic scope" value="Bacteria"/>
</dbReference>
<dbReference type="GO" id="GO:0004534">
    <property type="term" value="F:5'-3' RNA exonuclease activity"/>
    <property type="evidence" value="ECO:0007669"/>
    <property type="project" value="TreeGrafter"/>
</dbReference>
<dbReference type="CDD" id="cd07438">
    <property type="entry name" value="PHP_HisPPase_AMP"/>
    <property type="match status" value="1"/>
</dbReference>
<dbReference type="InterPro" id="IPR004013">
    <property type="entry name" value="PHP_dom"/>
</dbReference>
<comment type="caution">
    <text evidence="2">The sequence shown here is derived from an EMBL/GenBank/DDBJ whole genome shotgun (WGS) entry which is preliminary data.</text>
</comment>
<keyword evidence="3" id="KW-1185">Reference proteome</keyword>
<dbReference type="SMART" id="SM00481">
    <property type="entry name" value="POLIIIAc"/>
    <property type="match status" value="1"/>
</dbReference>
<dbReference type="Gene3D" id="1.10.150.650">
    <property type="match status" value="1"/>
</dbReference>
<dbReference type="Gene3D" id="3.20.20.140">
    <property type="entry name" value="Metal-dependent hydrolases"/>
    <property type="match status" value="1"/>
</dbReference>
<name>S0FF62_RUMCE</name>
<dbReference type="STRING" id="1195236.CTER_5394"/>
<evidence type="ECO:0000313" key="3">
    <source>
        <dbReference type="Proteomes" id="UP000014155"/>
    </source>
</evidence>
<sequence>MEIPLMSPNFPCDLHCHTTRSDGADSVQELIDHAARQGMRIVAITDHDIIPPERIIAGGLEISPEAYAKEKGVILLKGIEISCETEVEDVHIVCLGCNWKDAFFKQLQEAVAASKIEGYRILVERLNSDGIDISWKELLENNGTPIEESQIQKKMIFELIATKGYSSDWSSAKLMIKNNERYRINRRKPDPVNVIKEIHRCGGITILAHPHLISESVVINQKIISREEYIDILINAGLDGIEACYTYDKTSYSGNKSKEEIYTEIRQKYESRVSIMSGGSDYHADFKKGSARPRFIGECGVSEEYFYGNKLLKRLVD</sequence>
<dbReference type="EMBL" id="AORV01000078">
    <property type="protein sequence ID" value="EMS69057.1"/>
    <property type="molecule type" value="Genomic_DNA"/>
</dbReference>
<dbReference type="PANTHER" id="PTHR42924">
    <property type="entry name" value="EXONUCLEASE"/>
    <property type="match status" value="1"/>
</dbReference>
<gene>
    <name evidence="2" type="ORF">CTER_5394</name>
</gene>
<reference evidence="2 3" key="1">
    <citation type="journal article" date="2013" name="Genome Announc.">
        <title>Draft Genome Sequence of the Cellulolytic, Mesophilic, Anaerobic Bacterium Clostridium termitidis Strain CT1112 (DSM 5398).</title>
        <authorList>
            <person name="Lal S."/>
            <person name="Ramachandran U."/>
            <person name="Zhang X."/>
            <person name="Munir R."/>
            <person name="Sparling R."/>
            <person name="Levin D.B."/>
        </authorList>
    </citation>
    <scope>NUCLEOTIDE SEQUENCE [LARGE SCALE GENOMIC DNA]</scope>
    <source>
        <strain evidence="2 3">CT1112</strain>
    </source>
</reference>
<dbReference type="InterPro" id="IPR003141">
    <property type="entry name" value="Pol/His_phosphatase_N"/>
</dbReference>
<dbReference type="PANTHER" id="PTHR42924:SF3">
    <property type="entry name" value="POLYMERASE_HISTIDINOL PHOSPHATASE N-TERMINAL DOMAIN-CONTAINING PROTEIN"/>
    <property type="match status" value="1"/>
</dbReference>
<dbReference type="RefSeq" id="WP_004631235.1">
    <property type="nucleotide sequence ID" value="NZ_AORV01000078.1"/>
</dbReference>
<dbReference type="SUPFAM" id="SSF89550">
    <property type="entry name" value="PHP domain-like"/>
    <property type="match status" value="1"/>
</dbReference>
<feature type="domain" description="Polymerase/histidinol phosphatase N-terminal" evidence="1">
    <location>
        <begin position="12"/>
        <end position="85"/>
    </location>
</feature>
<dbReference type="GO" id="GO:0035312">
    <property type="term" value="F:5'-3' DNA exonuclease activity"/>
    <property type="evidence" value="ECO:0007669"/>
    <property type="project" value="TreeGrafter"/>
</dbReference>
<organism evidence="2 3">
    <name type="scientific">Ruminiclostridium cellobioparum subsp. termitidis CT1112</name>
    <dbReference type="NCBI Taxonomy" id="1195236"/>
    <lineage>
        <taxon>Bacteria</taxon>
        <taxon>Bacillati</taxon>
        <taxon>Bacillota</taxon>
        <taxon>Clostridia</taxon>
        <taxon>Eubacteriales</taxon>
        <taxon>Oscillospiraceae</taxon>
        <taxon>Ruminiclostridium</taxon>
    </lineage>
</organism>
<dbReference type="Proteomes" id="UP000014155">
    <property type="component" value="Unassembled WGS sequence"/>
</dbReference>
<evidence type="ECO:0000313" key="2">
    <source>
        <dbReference type="EMBL" id="EMS69057.1"/>
    </source>
</evidence>
<dbReference type="AlphaFoldDB" id="S0FF62"/>
<evidence type="ECO:0000259" key="1">
    <source>
        <dbReference type="SMART" id="SM00481"/>
    </source>
</evidence>
<dbReference type="Pfam" id="PF02811">
    <property type="entry name" value="PHP"/>
    <property type="match status" value="1"/>
</dbReference>
<dbReference type="PATRIC" id="fig|1195236.3.peg.5530"/>
<dbReference type="InterPro" id="IPR016195">
    <property type="entry name" value="Pol/histidinol_Pase-like"/>
</dbReference>
<proteinExistence type="predicted"/>